<evidence type="ECO:0000256" key="1">
    <source>
        <dbReference type="SAM" id="Phobius"/>
    </source>
</evidence>
<evidence type="ECO:0000313" key="3">
    <source>
        <dbReference type="Proteomes" id="UP001165121"/>
    </source>
</evidence>
<dbReference type="EMBL" id="BSXT01002904">
    <property type="protein sequence ID" value="GMF51414.1"/>
    <property type="molecule type" value="Genomic_DNA"/>
</dbReference>
<keyword evidence="1" id="KW-0472">Membrane</keyword>
<organism evidence="2 3">
    <name type="scientific">Phytophthora fragariaefolia</name>
    <dbReference type="NCBI Taxonomy" id="1490495"/>
    <lineage>
        <taxon>Eukaryota</taxon>
        <taxon>Sar</taxon>
        <taxon>Stramenopiles</taxon>
        <taxon>Oomycota</taxon>
        <taxon>Peronosporomycetes</taxon>
        <taxon>Peronosporales</taxon>
        <taxon>Peronosporaceae</taxon>
        <taxon>Phytophthora</taxon>
    </lineage>
</organism>
<comment type="caution">
    <text evidence="2">The sequence shown here is derived from an EMBL/GenBank/DDBJ whole genome shotgun (WGS) entry which is preliminary data.</text>
</comment>
<evidence type="ECO:0000313" key="2">
    <source>
        <dbReference type="EMBL" id="GMF51414.1"/>
    </source>
</evidence>
<dbReference type="AlphaFoldDB" id="A0A9W6Y2G5"/>
<protein>
    <submittedName>
        <fullName evidence="2">Unnamed protein product</fullName>
    </submittedName>
</protein>
<gene>
    <name evidence="2" type="ORF">Pfra01_002076700</name>
</gene>
<keyword evidence="1" id="KW-1133">Transmembrane helix</keyword>
<accession>A0A9W6Y2G5</accession>
<feature type="transmembrane region" description="Helical" evidence="1">
    <location>
        <begin position="193"/>
        <end position="214"/>
    </location>
</feature>
<keyword evidence="1" id="KW-0812">Transmembrane</keyword>
<dbReference type="Proteomes" id="UP001165121">
    <property type="component" value="Unassembled WGS sequence"/>
</dbReference>
<sequence length="315" mass="35698">MTITDANMPNDLVSMMRSLCCNPDNLTMQSRRGIRNLSCLPHQISEASKHLLDSLDKMITEPSADRPEPLQISTAIAGPNISNIPAQKLISTSRLHTQAIYPIMASNKMPKLALKPPFKKALSSKDRVRTPPTILLESLEAVFTTECIIGTAYLETFMPSFYSSYMILMVHLPNVKYHIEMEGVTRDNVRSTVLPLFVFCLLQILSFLLMARVIKRNCGMEALYQLAFVLETQRSLIHCKMMLWMVITLCFRVTHFGTSRFVVDFGAYLATKHRYLQVLTSSSALRDWGFQDFGSHMSRIRAKPIFQAVSLEPNN</sequence>
<name>A0A9W6Y2G5_9STRA</name>
<proteinExistence type="predicted"/>
<keyword evidence="3" id="KW-1185">Reference proteome</keyword>
<reference evidence="2" key="1">
    <citation type="submission" date="2023-04" db="EMBL/GenBank/DDBJ databases">
        <title>Phytophthora fragariaefolia NBRC 109709.</title>
        <authorList>
            <person name="Ichikawa N."/>
            <person name="Sato H."/>
            <person name="Tonouchi N."/>
        </authorList>
    </citation>
    <scope>NUCLEOTIDE SEQUENCE</scope>
    <source>
        <strain evidence="2">NBRC 109709</strain>
    </source>
</reference>
<dbReference type="OrthoDB" id="95283at2759"/>